<reference evidence="2 3" key="1">
    <citation type="journal article" date="2010" name="Nature">
        <title>Genome sequencing and analysis of the model grass Brachypodium distachyon.</title>
        <authorList>
            <consortium name="International Brachypodium Initiative"/>
        </authorList>
    </citation>
    <scope>NUCLEOTIDE SEQUENCE [LARGE SCALE GENOMIC DNA]</scope>
    <source>
        <strain evidence="2 3">Bd21</strain>
    </source>
</reference>
<reference evidence="3" key="3">
    <citation type="submission" date="2018-08" db="UniProtKB">
        <authorList>
            <consortium name="EnsemblPlants"/>
        </authorList>
    </citation>
    <scope>IDENTIFICATION</scope>
    <source>
        <strain evidence="3">cv. Bd21</strain>
    </source>
</reference>
<evidence type="ECO:0000313" key="4">
    <source>
        <dbReference type="Proteomes" id="UP000008810"/>
    </source>
</evidence>
<feature type="signal peptide" evidence="1">
    <location>
        <begin position="1"/>
        <end position="19"/>
    </location>
</feature>
<evidence type="ECO:0000256" key="1">
    <source>
        <dbReference type="SAM" id="SignalP"/>
    </source>
</evidence>
<gene>
    <name evidence="2" type="ORF">BRADI_1g17043v3</name>
</gene>
<dbReference type="Gramene" id="KQK14528">
    <property type="protein sequence ID" value="KQK14528"/>
    <property type="gene ID" value="BRADI_1g17043v3"/>
</dbReference>
<evidence type="ECO:0000313" key="2">
    <source>
        <dbReference type="EMBL" id="KQK14528.2"/>
    </source>
</evidence>
<proteinExistence type="predicted"/>
<dbReference type="Proteomes" id="UP000008810">
    <property type="component" value="Chromosome 1"/>
</dbReference>
<keyword evidence="4" id="KW-1185">Reference proteome</keyword>
<dbReference type="EnsemblPlants" id="KQK14528">
    <property type="protein sequence ID" value="KQK14528"/>
    <property type="gene ID" value="BRADI_1g17043v3"/>
</dbReference>
<dbReference type="InParanoid" id="A0A0Q3GU70"/>
<protein>
    <recommendedName>
        <fullName evidence="5">Secreted protein</fullName>
    </recommendedName>
</protein>
<dbReference type="AlphaFoldDB" id="A0A0Q3GU70"/>
<reference evidence="2" key="2">
    <citation type="submission" date="2017-06" db="EMBL/GenBank/DDBJ databases">
        <title>WGS assembly of Brachypodium distachyon.</title>
        <authorList>
            <consortium name="The International Brachypodium Initiative"/>
            <person name="Lucas S."/>
            <person name="Harmon-Smith M."/>
            <person name="Lail K."/>
            <person name="Tice H."/>
            <person name="Grimwood J."/>
            <person name="Bruce D."/>
            <person name="Barry K."/>
            <person name="Shu S."/>
            <person name="Lindquist E."/>
            <person name="Wang M."/>
            <person name="Pitluck S."/>
            <person name="Vogel J.P."/>
            <person name="Garvin D.F."/>
            <person name="Mockler T.C."/>
            <person name="Schmutz J."/>
            <person name="Rokhsar D."/>
            <person name="Bevan M.W."/>
        </authorList>
    </citation>
    <scope>NUCLEOTIDE SEQUENCE</scope>
    <source>
        <strain evidence="2">Bd21</strain>
    </source>
</reference>
<evidence type="ECO:0000313" key="3">
    <source>
        <dbReference type="EnsemblPlants" id="KQK14528"/>
    </source>
</evidence>
<name>A0A0Q3GU70_BRADI</name>
<accession>A0A0Q3GU70</accession>
<organism evidence="2">
    <name type="scientific">Brachypodium distachyon</name>
    <name type="common">Purple false brome</name>
    <name type="synonym">Trachynia distachya</name>
    <dbReference type="NCBI Taxonomy" id="15368"/>
    <lineage>
        <taxon>Eukaryota</taxon>
        <taxon>Viridiplantae</taxon>
        <taxon>Streptophyta</taxon>
        <taxon>Embryophyta</taxon>
        <taxon>Tracheophyta</taxon>
        <taxon>Spermatophyta</taxon>
        <taxon>Magnoliopsida</taxon>
        <taxon>Liliopsida</taxon>
        <taxon>Poales</taxon>
        <taxon>Poaceae</taxon>
        <taxon>BOP clade</taxon>
        <taxon>Pooideae</taxon>
        <taxon>Stipodae</taxon>
        <taxon>Brachypodieae</taxon>
        <taxon>Brachypodium</taxon>
    </lineage>
</organism>
<sequence length="115" mass="13050">MACITRLWWCMHALHPAGPILLYEPDPSDGDRRVNRDGGGHCFRPNFAGATHAIVFDIFRGVSACTWHLSSAASIWQVAGLHMLPSRAKPWVGHGIYLHHRNHTFRKERVLEKDD</sequence>
<keyword evidence="1" id="KW-0732">Signal</keyword>
<feature type="chain" id="PRO_5035999578" description="Secreted protein" evidence="1">
    <location>
        <begin position="20"/>
        <end position="115"/>
    </location>
</feature>
<dbReference type="EMBL" id="CM000880">
    <property type="protein sequence ID" value="KQK14528.2"/>
    <property type="molecule type" value="Genomic_DNA"/>
</dbReference>
<evidence type="ECO:0008006" key="5">
    <source>
        <dbReference type="Google" id="ProtNLM"/>
    </source>
</evidence>